<dbReference type="InterPro" id="IPR004088">
    <property type="entry name" value="KH_dom_type_1"/>
</dbReference>
<dbReference type="Pfam" id="PF03726">
    <property type="entry name" value="PNPase"/>
    <property type="match status" value="1"/>
</dbReference>
<evidence type="ECO:0000256" key="3">
    <source>
        <dbReference type="ARBA" id="ARBA00022490"/>
    </source>
</evidence>
<dbReference type="InterPro" id="IPR027408">
    <property type="entry name" value="PNPase/RNase_PH_dom_sf"/>
</dbReference>
<name>E7A8Q2_HELFC</name>
<dbReference type="GO" id="GO:0006396">
    <property type="term" value="P:RNA processing"/>
    <property type="evidence" value="ECO:0007669"/>
    <property type="project" value="InterPro"/>
</dbReference>
<keyword evidence="7" id="KW-0460">Magnesium</keyword>
<proteinExistence type="inferred from homology"/>
<dbReference type="HOGENOM" id="CLU_004217_2_2_7"/>
<dbReference type="SUPFAM" id="SSF46915">
    <property type="entry name" value="Polynucleotide phosphorylase/guanosine pentaphosphate synthase (PNPase/GPSI), domain 3"/>
    <property type="match status" value="1"/>
</dbReference>
<dbReference type="PIRSF" id="PIRSF005499">
    <property type="entry name" value="PNPase"/>
    <property type="match status" value="1"/>
</dbReference>
<dbReference type="EMBL" id="FQ670179">
    <property type="protein sequence ID" value="CBY82389.1"/>
    <property type="molecule type" value="Genomic_DNA"/>
</dbReference>
<dbReference type="GeneID" id="36134252"/>
<sequence length="679" mass="74872">MTIRIHHEEYRLNDIAKQATSALLYRHKGCVILATIMVDKACVEENFLPLSVHFSQRAYAIGRIPGGFNKREGKLSEFETLTSRAIDRSLRPLFAKDYAHPTQITLLVLSHDQQSDLQVCALHAAANALYLANLGIENVAAVRVGRIGGKIVYNPNATELQKSDLNLYVSGTSEALLMVEMHSQESLPEATLLDLLEKAQKHIRENCLQFQKSFAPHRKAPLAINTPTPPNPTLELLLKQHFHQQILEIKTQMAKSEREVDFAHLTTAIAHTLQEKGHSYTFEQIQRSLERYTHQCIREEILHTKTRPDGRGFETIRPISIETNLLPHCHGSALFTRGHTQALVVCTVGGPNDAKLQENLDGLHKERFMFHYNFPPFSVGEATPLSAPGRREIGHGNLAKCALQGSILESDQTIRLVSEILESNGSSSMASVCGGSLALYASGIKLKSLIAGVAMGLIIQGEETAILSDISALEDMQGDMDFKIAGNLEGVVALQMDTKIAGLSLALLSQILQQAKEARGAILECMEQAIEGIMPNTDALPTQESFSVPPKKIATIIGPSGKSIKEIIERFEVQIELDKTSGAVCISGGAQNVLDAKEYILEMTGFQPYHVEEVLEVEIKKVVDFGIFVRLPRGGDALLHKSHLEKRDLDKDSFMENNTLECRIIAIHDDSGKIDVDLA</sequence>
<dbReference type="STRING" id="936155.HFELIS_03050"/>
<dbReference type="GO" id="GO:0000175">
    <property type="term" value="F:3'-5'-RNA exonuclease activity"/>
    <property type="evidence" value="ECO:0007669"/>
    <property type="project" value="TreeGrafter"/>
</dbReference>
<accession>E7A8Q2</accession>
<dbReference type="CDD" id="cd02393">
    <property type="entry name" value="KH-I_PNPase"/>
    <property type="match status" value="1"/>
</dbReference>
<dbReference type="GO" id="GO:0005829">
    <property type="term" value="C:cytosol"/>
    <property type="evidence" value="ECO:0007669"/>
    <property type="project" value="TreeGrafter"/>
</dbReference>
<feature type="domain" description="S1 motif" evidence="11">
    <location>
        <begin position="612"/>
        <end position="679"/>
    </location>
</feature>
<evidence type="ECO:0000256" key="6">
    <source>
        <dbReference type="ARBA" id="ARBA00022723"/>
    </source>
</evidence>
<dbReference type="InterPro" id="IPR004087">
    <property type="entry name" value="KH_dom"/>
</dbReference>
<dbReference type="InterPro" id="IPR036345">
    <property type="entry name" value="ExoRNase_PH_dom2_sf"/>
</dbReference>
<dbReference type="SUPFAM" id="SSF50249">
    <property type="entry name" value="Nucleic acid-binding proteins"/>
    <property type="match status" value="1"/>
</dbReference>
<dbReference type="GO" id="GO:0046872">
    <property type="term" value="F:metal ion binding"/>
    <property type="evidence" value="ECO:0007669"/>
    <property type="project" value="UniProtKB-KW"/>
</dbReference>
<evidence type="ECO:0000256" key="5">
    <source>
        <dbReference type="ARBA" id="ARBA00022695"/>
    </source>
</evidence>
<dbReference type="PANTHER" id="PTHR11252">
    <property type="entry name" value="POLYRIBONUCLEOTIDE NUCLEOTIDYLTRANSFERASE"/>
    <property type="match status" value="1"/>
</dbReference>
<dbReference type="SMART" id="SM00316">
    <property type="entry name" value="S1"/>
    <property type="match status" value="1"/>
</dbReference>
<comment type="similarity">
    <text evidence="1">Belongs to the polyribonucleotide nucleotidyltransferase family.</text>
</comment>
<dbReference type="FunFam" id="3.30.230.70:FF:000029">
    <property type="entry name" value="Polyribonucleotide nucleotidyltransferase"/>
    <property type="match status" value="1"/>
</dbReference>
<dbReference type="NCBIfam" id="NF008805">
    <property type="entry name" value="PRK11824.1"/>
    <property type="match status" value="1"/>
</dbReference>
<keyword evidence="6" id="KW-0479">Metal-binding</keyword>
<dbReference type="CDD" id="cd11364">
    <property type="entry name" value="RNase_PH_PNPase_2"/>
    <property type="match status" value="1"/>
</dbReference>
<dbReference type="SUPFAM" id="SSF54791">
    <property type="entry name" value="Eukaryotic type KH-domain (KH-domain type I)"/>
    <property type="match status" value="1"/>
</dbReference>
<evidence type="ECO:0000313" key="13">
    <source>
        <dbReference type="Proteomes" id="UP000007934"/>
    </source>
</evidence>
<dbReference type="GO" id="GO:0006402">
    <property type="term" value="P:mRNA catabolic process"/>
    <property type="evidence" value="ECO:0007669"/>
    <property type="project" value="UniProtKB-UniRule"/>
</dbReference>
<dbReference type="PROSITE" id="PS50126">
    <property type="entry name" value="S1"/>
    <property type="match status" value="1"/>
</dbReference>
<evidence type="ECO:0000256" key="7">
    <source>
        <dbReference type="ARBA" id="ARBA00022842"/>
    </source>
</evidence>
<dbReference type="SMART" id="SM00322">
    <property type="entry name" value="KH"/>
    <property type="match status" value="1"/>
</dbReference>
<evidence type="ECO:0000256" key="4">
    <source>
        <dbReference type="ARBA" id="ARBA00022679"/>
    </source>
</evidence>
<dbReference type="InterPro" id="IPR003029">
    <property type="entry name" value="S1_domain"/>
</dbReference>
<dbReference type="Gene3D" id="2.40.50.140">
    <property type="entry name" value="Nucleic acid-binding proteins"/>
    <property type="match status" value="1"/>
</dbReference>
<keyword evidence="3" id="KW-0963">Cytoplasm</keyword>
<evidence type="ECO:0000256" key="10">
    <source>
        <dbReference type="PROSITE-ProRule" id="PRU00117"/>
    </source>
</evidence>
<dbReference type="Pfam" id="PF00575">
    <property type="entry name" value="S1"/>
    <property type="match status" value="1"/>
</dbReference>
<keyword evidence="8 10" id="KW-0694">RNA-binding</keyword>
<dbReference type="InterPro" id="IPR015848">
    <property type="entry name" value="PNPase_PH_RNA-bd_bac/org-type"/>
</dbReference>
<evidence type="ECO:0000256" key="2">
    <source>
        <dbReference type="ARBA" id="ARBA00012416"/>
    </source>
</evidence>
<dbReference type="InterPro" id="IPR012162">
    <property type="entry name" value="PNPase"/>
</dbReference>
<evidence type="ECO:0000313" key="12">
    <source>
        <dbReference type="EMBL" id="CBY82389.1"/>
    </source>
</evidence>
<dbReference type="CDD" id="cd00164">
    <property type="entry name" value="S1_like"/>
    <property type="match status" value="1"/>
</dbReference>
<organism evidence="12 13">
    <name type="scientific">Helicobacter felis (strain ATCC 49179 / CCUG 28539 / NCTC 12436 / CS1)</name>
    <dbReference type="NCBI Taxonomy" id="936155"/>
    <lineage>
        <taxon>Bacteria</taxon>
        <taxon>Pseudomonadati</taxon>
        <taxon>Campylobacterota</taxon>
        <taxon>Epsilonproteobacteria</taxon>
        <taxon>Campylobacterales</taxon>
        <taxon>Helicobacteraceae</taxon>
        <taxon>Helicobacter</taxon>
    </lineage>
</organism>
<dbReference type="KEGG" id="hfe:HFELIS_03050"/>
<dbReference type="GO" id="GO:0003723">
    <property type="term" value="F:RNA binding"/>
    <property type="evidence" value="ECO:0007669"/>
    <property type="project" value="UniProtKB-UniRule"/>
</dbReference>
<dbReference type="Gene3D" id="3.30.1370.10">
    <property type="entry name" value="K Homology domain, type 1"/>
    <property type="match status" value="1"/>
</dbReference>
<dbReference type="Proteomes" id="UP000007934">
    <property type="component" value="Chromosome"/>
</dbReference>
<keyword evidence="13" id="KW-1185">Reference proteome</keyword>
<keyword evidence="5 12" id="KW-0548">Nucleotidyltransferase</keyword>
<dbReference type="NCBIfam" id="TIGR03591">
    <property type="entry name" value="polynuc_phos"/>
    <property type="match status" value="1"/>
</dbReference>
<dbReference type="Pfam" id="PF03725">
    <property type="entry name" value="RNase_PH_C"/>
    <property type="match status" value="1"/>
</dbReference>
<keyword evidence="4 12" id="KW-0808">Transferase</keyword>
<evidence type="ECO:0000256" key="9">
    <source>
        <dbReference type="NCBIfam" id="TIGR03591"/>
    </source>
</evidence>
<dbReference type="InterPro" id="IPR015847">
    <property type="entry name" value="ExoRNase_PH_dom2"/>
</dbReference>
<dbReference type="Pfam" id="PF00013">
    <property type="entry name" value="KH_1"/>
    <property type="match status" value="1"/>
</dbReference>
<dbReference type="AlphaFoldDB" id="E7A8Q2"/>
<protein>
    <recommendedName>
        <fullName evidence="2 9">Polyribonucleotide nucleotidyltransferase</fullName>
        <ecNumber evidence="2 9">2.7.7.8</ecNumber>
    </recommendedName>
</protein>
<dbReference type="InterPro" id="IPR036456">
    <property type="entry name" value="PNPase_PH_RNA-bd_sf"/>
</dbReference>
<dbReference type="GO" id="GO:0004654">
    <property type="term" value="F:polyribonucleotide nucleotidyltransferase activity"/>
    <property type="evidence" value="ECO:0007669"/>
    <property type="project" value="UniProtKB-UniRule"/>
</dbReference>
<dbReference type="EC" id="2.7.7.8" evidence="2 9"/>
<dbReference type="Pfam" id="PF01138">
    <property type="entry name" value="RNase_PH"/>
    <property type="match status" value="2"/>
</dbReference>
<dbReference type="OrthoDB" id="9804305at2"/>
<dbReference type="eggNOG" id="COG1185">
    <property type="taxonomic scope" value="Bacteria"/>
</dbReference>
<dbReference type="Gene3D" id="3.30.230.70">
    <property type="entry name" value="GHMP Kinase, N-terminal domain"/>
    <property type="match status" value="2"/>
</dbReference>
<dbReference type="InterPro" id="IPR012340">
    <property type="entry name" value="NA-bd_OB-fold"/>
</dbReference>
<evidence type="ECO:0000256" key="8">
    <source>
        <dbReference type="ARBA" id="ARBA00022884"/>
    </source>
</evidence>
<dbReference type="RefSeq" id="WP_013468761.1">
    <property type="nucleotide sequence ID" value="NC_014810.2"/>
</dbReference>
<dbReference type="PROSITE" id="PS50084">
    <property type="entry name" value="KH_TYPE_1"/>
    <property type="match status" value="1"/>
</dbReference>
<reference evidence="12 13" key="1">
    <citation type="journal article" date="2011" name="Genome Biol. Evol.">
        <title>Comparative whole genome sequence analysis of the carcinogenic bacterial model pathogen Helicobacter felis.</title>
        <authorList>
            <person name="Arnold I.C."/>
            <person name="Zigova Z."/>
            <person name="Holden M."/>
            <person name="Lawley T.D."/>
            <person name="Rad R."/>
            <person name="Dougan G."/>
            <person name="Falkow S."/>
            <person name="Bentley S.D."/>
            <person name="Muller A."/>
        </authorList>
    </citation>
    <scope>NUCLEOTIDE SEQUENCE [LARGE SCALE GENOMIC DNA]</scope>
    <source>
        <strain evidence="13">ATCC 49179 / CCUG 28539 / NCTC 12436 / CS1</strain>
    </source>
</reference>
<dbReference type="InterPro" id="IPR001247">
    <property type="entry name" value="ExoRNase_PH_dom1"/>
</dbReference>
<dbReference type="SUPFAM" id="SSF54211">
    <property type="entry name" value="Ribosomal protein S5 domain 2-like"/>
    <property type="match status" value="2"/>
</dbReference>
<dbReference type="PANTHER" id="PTHR11252:SF0">
    <property type="entry name" value="POLYRIBONUCLEOTIDE NUCLEOTIDYLTRANSFERASE 1, MITOCHONDRIAL"/>
    <property type="match status" value="1"/>
</dbReference>
<dbReference type="SUPFAM" id="SSF55666">
    <property type="entry name" value="Ribonuclease PH domain 2-like"/>
    <property type="match status" value="2"/>
</dbReference>
<dbReference type="InterPro" id="IPR020568">
    <property type="entry name" value="Ribosomal_Su5_D2-typ_SF"/>
</dbReference>
<dbReference type="InterPro" id="IPR036612">
    <property type="entry name" value="KH_dom_type_1_sf"/>
</dbReference>
<evidence type="ECO:0000259" key="11">
    <source>
        <dbReference type="PROSITE" id="PS50126"/>
    </source>
</evidence>
<evidence type="ECO:0000256" key="1">
    <source>
        <dbReference type="ARBA" id="ARBA00007404"/>
    </source>
</evidence>
<gene>
    <name evidence="12" type="primary">pnp</name>
    <name evidence="12" type="ordered locus">Hfelis_03050</name>
</gene>